<evidence type="ECO:0000313" key="11">
    <source>
        <dbReference type="Proteomes" id="UP000694044"/>
    </source>
</evidence>
<evidence type="ECO:0000256" key="4">
    <source>
        <dbReference type="ARBA" id="ARBA00022692"/>
    </source>
</evidence>
<evidence type="ECO:0000256" key="8">
    <source>
        <dbReference type="SAM" id="Phobius"/>
    </source>
</evidence>
<dbReference type="GO" id="GO:0016020">
    <property type="term" value="C:membrane"/>
    <property type="evidence" value="ECO:0007669"/>
    <property type="project" value="UniProtKB-SubCell"/>
</dbReference>
<protein>
    <recommendedName>
        <fullName evidence="9">ABC transporter domain-containing protein</fullName>
    </recommendedName>
</protein>
<reference evidence="10" key="1">
    <citation type="submission" date="2021-02" db="EMBL/GenBank/DDBJ databases">
        <authorList>
            <person name="Palmer J.M."/>
        </authorList>
    </citation>
    <scope>NUCLEOTIDE SEQUENCE</scope>
    <source>
        <strain evidence="10">SCRP734</strain>
    </source>
</reference>
<dbReference type="Proteomes" id="UP000694044">
    <property type="component" value="Unassembled WGS sequence"/>
</dbReference>
<comment type="caution">
    <text evidence="10">The sequence shown here is derived from an EMBL/GenBank/DDBJ whole genome shotgun (WGS) entry which is preliminary data.</text>
</comment>
<gene>
    <name evidence="10" type="ORF">PHYPSEUDO_007899</name>
</gene>
<feature type="domain" description="ABC transporter" evidence="9">
    <location>
        <begin position="146"/>
        <end position="391"/>
    </location>
</feature>
<dbReference type="PROSITE" id="PS50893">
    <property type="entry name" value="ABC_TRANSPORTER_2"/>
    <property type="match status" value="1"/>
</dbReference>
<dbReference type="GO" id="GO:0140359">
    <property type="term" value="F:ABC-type transporter activity"/>
    <property type="evidence" value="ECO:0007669"/>
    <property type="project" value="InterPro"/>
</dbReference>
<comment type="subcellular location">
    <subcellularLocation>
        <location evidence="1">Membrane</location>
        <topology evidence="1">Multi-pass membrane protein</topology>
    </subcellularLocation>
</comment>
<name>A0A8T1VFK8_9STRA</name>
<feature type="transmembrane region" description="Helical" evidence="8">
    <location>
        <begin position="479"/>
        <end position="500"/>
    </location>
</feature>
<dbReference type="FunFam" id="3.40.50.300:FF:001305">
    <property type="entry name" value="ABCG transporter ABC superfamily"/>
    <property type="match status" value="1"/>
</dbReference>
<dbReference type="InterPro" id="IPR052215">
    <property type="entry name" value="Plant_ABCG"/>
</dbReference>
<dbReference type="PANTHER" id="PTHR48042:SF11">
    <property type="entry name" value="ABC TRANSPORTER G FAMILY MEMBER 11"/>
    <property type="match status" value="1"/>
</dbReference>
<keyword evidence="4 8" id="KW-0812">Transmembrane</keyword>
<dbReference type="InterPro" id="IPR017871">
    <property type="entry name" value="ABC_transporter-like_CS"/>
</dbReference>
<evidence type="ECO:0000256" key="5">
    <source>
        <dbReference type="ARBA" id="ARBA00022989"/>
    </source>
</evidence>
<dbReference type="Pfam" id="PF00005">
    <property type="entry name" value="ABC_tran"/>
    <property type="match status" value="1"/>
</dbReference>
<dbReference type="InterPro" id="IPR003593">
    <property type="entry name" value="AAA+_ATPase"/>
</dbReference>
<sequence length="718" mass="79380">MRGRLGGSMGDTCISSNTPLTPTPYDERSATSSGVGDAIDTTDLEIGLRCSLTTPKSEPRSPSYTLDAPYGCLDAMAAPDSVGPCGTSAERKSKGKSLDFTAEFESAQRRQRGALQQCSISWQHVSYVTQPKKPWLSGRFGCSKESRTGARDFKRMQPRNILNNVWGRSGPGDLTAIIGPSGAGKTTLLDILADRVPSGGPRVRVEGIIDVNGQPRDPRTFHSIMNYVSQDMAFLGSFSVLETLQIAAGLGLPSHVPPLTRESRVQDVIDAMGLRKCMYANVGDVFHKGISSGQRKRLGIAVELLSDPALLLLDEPTSGLDASSASSVMQHIERLCQEGGKNVVCTIHQPSSSVYEMLTNLVILSDGELVYFGPAAAALTHFYSLGYVCPTYSNPAEYFVHLVNKDFQRGLGLDPFVRALEESFERQRLRVDIARDRSMRDLNLINYEMLRAMRPSRLDQFSVLLHRNLTNNWRHPGVFWLRVLMYMLLSFMVGTMYLSSNREITSSAMVPLLFYVQAFLVFMSVAALPALLEQRAVLEREVRSHSLHLASYTTANLLGALPGITFISLVASSIVVYFAHVYSFGSFLLNLTLSLVAAESMMHLLGAAVPHYIMGIALGAGLFGMFMLCEGFMVPFAAIPAYWKWGYYMAFHTYSFESFMFEHFSQVDTEEAWDLLKSYGMENVNVTRNMLILVAYAAVLQLAGIAVLFLRFGRHKHR</sequence>
<evidence type="ECO:0000256" key="7">
    <source>
        <dbReference type="SAM" id="MobiDB-lite"/>
    </source>
</evidence>
<feature type="transmembrane region" description="Helical" evidence="8">
    <location>
        <begin position="553"/>
        <end position="578"/>
    </location>
</feature>
<keyword evidence="3" id="KW-0813">Transport</keyword>
<dbReference type="Pfam" id="PF19055">
    <property type="entry name" value="ABC2_membrane_7"/>
    <property type="match status" value="1"/>
</dbReference>
<feature type="transmembrane region" description="Helical" evidence="8">
    <location>
        <begin position="512"/>
        <end position="532"/>
    </location>
</feature>
<organism evidence="10 11">
    <name type="scientific">Phytophthora pseudosyringae</name>
    <dbReference type="NCBI Taxonomy" id="221518"/>
    <lineage>
        <taxon>Eukaryota</taxon>
        <taxon>Sar</taxon>
        <taxon>Stramenopiles</taxon>
        <taxon>Oomycota</taxon>
        <taxon>Peronosporomycetes</taxon>
        <taxon>Peronosporales</taxon>
        <taxon>Peronosporaceae</taxon>
        <taxon>Phytophthora</taxon>
    </lineage>
</organism>
<keyword evidence="6 8" id="KW-0472">Membrane</keyword>
<dbReference type="AlphaFoldDB" id="A0A8T1VFK8"/>
<dbReference type="Pfam" id="PF01061">
    <property type="entry name" value="ABC2_membrane"/>
    <property type="match status" value="1"/>
</dbReference>
<proteinExistence type="inferred from homology"/>
<evidence type="ECO:0000313" key="10">
    <source>
        <dbReference type="EMBL" id="KAG7379955.1"/>
    </source>
</evidence>
<evidence type="ECO:0000259" key="9">
    <source>
        <dbReference type="PROSITE" id="PS50893"/>
    </source>
</evidence>
<feature type="transmembrane region" description="Helical" evidence="8">
    <location>
        <begin position="690"/>
        <end position="710"/>
    </location>
</feature>
<dbReference type="OrthoDB" id="66620at2759"/>
<evidence type="ECO:0000256" key="1">
    <source>
        <dbReference type="ARBA" id="ARBA00004141"/>
    </source>
</evidence>
<evidence type="ECO:0000256" key="2">
    <source>
        <dbReference type="ARBA" id="ARBA00005814"/>
    </source>
</evidence>
<dbReference type="GO" id="GO:0016887">
    <property type="term" value="F:ATP hydrolysis activity"/>
    <property type="evidence" value="ECO:0007669"/>
    <property type="project" value="InterPro"/>
</dbReference>
<accession>A0A8T1VFK8</accession>
<dbReference type="PANTHER" id="PTHR48042">
    <property type="entry name" value="ABC TRANSPORTER G FAMILY MEMBER 11"/>
    <property type="match status" value="1"/>
</dbReference>
<evidence type="ECO:0000256" key="3">
    <source>
        <dbReference type="ARBA" id="ARBA00022448"/>
    </source>
</evidence>
<feature type="transmembrane region" description="Helical" evidence="8">
    <location>
        <begin position="584"/>
        <end position="605"/>
    </location>
</feature>
<dbReference type="InterPro" id="IPR043926">
    <property type="entry name" value="ABCG_dom"/>
</dbReference>
<keyword evidence="5 8" id="KW-1133">Transmembrane helix</keyword>
<dbReference type="EMBL" id="JAGDFM010000319">
    <property type="protein sequence ID" value="KAG7379955.1"/>
    <property type="molecule type" value="Genomic_DNA"/>
</dbReference>
<comment type="similarity">
    <text evidence="2">Belongs to the ABC transporter superfamily. ABCG family. Eye pigment precursor importer (TC 3.A.1.204) subfamily.</text>
</comment>
<evidence type="ECO:0000256" key="6">
    <source>
        <dbReference type="ARBA" id="ARBA00023136"/>
    </source>
</evidence>
<feature type="region of interest" description="Disordered" evidence="7">
    <location>
        <begin position="1"/>
        <end position="38"/>
    </location>
</feature>
<feature type="transmembrane region" description="Helical" evidence="8">
    <location>
        <begin position="612"/>
        <end position="639"/>
    </location>
</feature>
<dbReference type="SMART" id="SM00382">
    <property type="entry name" value="AAA"/>
    <property type="match status" value="1"/>
</dbReference>
<dbReference type="GO" id="GO:0005524">
    <property type="term" value="F:ATP binding"/>
    <property type="evidence" value="ECO:0007669"/>
    <property type="project" value="InterPro"/>
</dbReference>
<dbReference type="PROSITE" id="PS00211">
    <property type="entry name" value="ABC_TRANSPORTER_1"/>
    <property type="match status" value="1"/>
</dbReference>
<dbReference type="InterPro" id="IPR003439">
    <property type="entry name" value="ABC_transporter-like_ATP-bd"/>
</dbReference>
<dbReference type="InterPro" id="IPR013525">
    <property type="entry name" value="ABC2_TM"/>
</dbReference>
<keyword evidence="11" id="KW-1185">Reference proteome</keyword>